<organism evidence="14 15">
    <name type="scientific">Thermophilibacter provencensis</name>
    <dbReference type="NCBI Taxonomy" id="1852386"/>
    <lineage>
        <taxon>Bacteria</taxon>
        <taxon>Bacillati</taxon>
        <taxon>Actinomycetota</taxon>
        <taxon>Coriobacteriia</taxon>
        <taxon>Coriobacteriales</taxon>
        <taxon>Atopobiaceae</taxon>
        <taxon>Thermophilibacter</taxon>
    </lineage>
</organism>
<evidence type="ECO:0000256" key="6">
    <source>
        <dbReference type="ARBA" id="ARBA00022801"/>
    </source>
</evidence>
<keyword evidence="10 11" id="KW-0472">Membrane</keyword>
<protein>
    <submittedName>
        <fullName evidence="14">Site-2 protease family protein</fullName>
    </submittedName>
</protein>
<sequence>MLSVASAVFWGVLVLSLLVFVHEGGHYLVARALRVRATEFFLGLPCRWRLSRKSRSVGTEFGVTPLLLGGYTRICGMEGSDDDLLAPALQIVMERGRVRAADVARELDVDEGRAYELLATLTDWASIRPYYDPELGETPGQRDYPASFETLARDANHLTEYDRGHDFTLPGSTAAGSPHPTGLAPDDLLALERSHTYQGVGFLRRCAMLVAGPLVNVVLAFVIVTCALMARGVDYYPGTSVIGSVEAGSYAEAAGLEAGDEVTAVAGASVGTWEELSSAMRPYLDAGEDFELAYVRDGAESTTLVDLPDGQACELLGVTASVATYHPSLPEAAQATLAYTGQVASYVAQLIQPQHTMEVLDQSSSVVGIAVMTSEAASSGAYELALVAAAVSMSLGFMNLLPIPPFDGGKILIELIQLVIRRPLSLRAQSALSYLGLAFIVFVFVVVLRNDVVRFVIG</sequence>
<feature type="domain" description="Peptidase M50" evidence="12">
    <location>
        <begin position="12"/>
        <end position="442"/>
    </location>
</feature>
<comment type="caution">
    <text evidence="14">The sequence shown here is derived from an EMBL/GenBank/DDBJ whole genome shotgun (WGS) entry which is preliminary data.</text>
</comment>
<evidence type="ECO:0000256" key="8">
    <source>
        <dbReference type="ARBA" id="ARBA00022989"/>
    </source>
</evidence>
<keyword evidence="6" id="KW-0378">Hydrolase</keyword>
<dbReference type="Gene3D" id="2.30.42.10">
    <property type="match status" value="1"/>
</dbReference>
<dbReference type="EMBL" id="DYWQ01000032">
    <property type="protein sequence ID" value="HJF44585.1"/>
    <property type="molecule type" value="Genomic_DNA"/>
</dbReference>
<feature type="domain" description="PDZ" evidence="13">
    <location>
        <begin position="241"/>
        <end position="281"/>
    </location>
</feature>
<keyword evidence="4 14" id="KW-0645">Protease</keyword>
<dbReference type="GO" id="GO:0016020">
    <property type="term" value="C:membrane"/>
    <property type="evidence" value="ECO:0007669"/>
    <property type="project" value="UniProtKB-SubCell"/>
</dbReference>
<evidence type="ECO:0000256" key="11">
    <source>
        <dbReference type="SAM" id="Phobius"/>
    </source>
</evidence>
<keyword evidence="5 11" id="KW-0812">Transmembrane</keyword>
<reference evidence="14" key="2">
    <citation type="submission" date="2021-09" db="EMBL/GenBank/DDBJ databases">
        <authorList>
            <person name="Gilroy R."/>
        </authorList>
    </citation>
    <scope>NUCLEOTIDE SEQUENCE</scope>
    <source>
        <strain evidence="14">CHK124-7917</strain>
    </source>
</reference>
<dbReference type="Pfam" id="PF17820">
    <property type="entry name" value="PDZ_6"/>
    <property type="match status" value="1"/>
</dbReference>
<evidence type="ECO:0000256" key="3">
    <source>
        <dbReference type="ARBA" id="ARBA00007931"/>
    </source>
</evidence>
<dbReference type="InterPro" id="IPR008915">
    <property type="entry name" value="Peptidase_M50"/>
</dbReference>
<name>A0A921GE59_9ACTN</name>
<dbReference type="InterPro" id="IPR036034">
    <property type="entry name" value="PDZ_sf"/>
</dbReference>
<dbReference type="Pfam" id="PF02163">
    <property type="entry name" value="Peptidase_M50"/>
    <property type="match status" value="1"/>
</dbReference>
<comment type="subcellular location">
    <subcellularLocation>
        <location evidence="2">Membrane</location>
        <topology evidence="2">Multi-pass membrane protein</topology>
    </subcellularLocation>
</comment>
<dbReference type="InterPro" id="IPR004387">
    <property type="entry name" value="Pept_M50_Zn"/>
</dbReference>
<evidence type="ECO:0000256" key="5">
    <source>
        <dbReference type="ARBA" id="ARBA00022692"/>
    </source>
</evidence>
<proteinExistence type="inferred from homology"/>
<evidence type="ECO:0000256" key="7">
    <source>
        <dbReference type="ARBA" id="ARBA00022833"/>
    </source>
</evidence>
<evidence type="ECO:0000259" key="12">
    <source>
        <dbReference type="Pfam" id="PF02163"/>
    </source>
</evidence>
<feature type="transmembrane region" description="Helical" evidence="11">
    <location>
        <begin position="381"/>
        <end position="401"/>
    </location>
</feature>
<dbReference type="PANTHER" id="PTHR42837">
    <property type="entry name" value="REGULATOR OF SIGMA-E PROTEASE RSEP"/>
    <property type="match status" value="1"/>
</dbReference>
<comment type="cofactor">
    <cofactor evidence="1">
        <name>Zn(2+)</name>
        <dbReference type="ChEBI" id="CHEBI:29105"/>
    </cofactor>
</comment>
<gene>
    <name evidence="14" type="ORF">K8U72_02205</name>
</gene>
<dbReference type="AlphaFoldDB" id="A0A921GE59"/>
<evidence type="ECO:0000256" key="1">
    <source>
        <dbReference type="ARBA" id="ARBA00001947"/>
    </source>
</evidence>
<evidence type="ECO:0000256" key="10">
    <source>
        <dbReference type="ARBA" id="ARBA00023136"/>
    </source>
</evidence>
<comment type="similarity">
    <text evidence="3">Belongs to the peptidase M50B family.</text>
</comment>
<dbReference type="InterPro" id="IPR041489">
    <property type="entry name" value="PDZ_6"/>
</dbReference>
<keyword evidence="7" id="KW-0862">Zinc</keyword>
<evidence type="ECO:0000256" key="4">
    <source>
        <dbReference type="ARBA" id="ARBA00022670"/>
    </source>
</evidence>
<evidence type="ECO:0000256" key="2">
    <source>
        <dbReference type="ARBA" id="ARBA00004141"/>
    </source>
</evidence>
<feature type="transmembrane region" description="Helical" evidence="11">
    <location>
        <begin position="431"/>
        <end position="448"/>
    </location>
</feature>
<evidence type="ECO:0000313" key="15">
    <source>
        <dbReference type="Proteomes" id="UP000697330"/>
    </source>
</evidence>
<dbReference type="PANTHER" id="PTHR42837:SF2">
    <property type="entry name" value="MEMBRANE METALLOPROTEASE ARASP2, CHLOROPLASTIC-RELATED"/>
    <property type="match status" value="1"/>
</dbReference>
<dbReference type="GO" id="GO:0004222">
    <property type="term" value="F:metalloendopeptidase activity"/>
    <property type="evidence" value="ECO:0007669"/>
    <property type="project" value="InterPro"/>
</dbReference>
<keyword evidence="8 11" id="KW-1133">Transmembrane helix</keyword>
<accession>A0A921GE59</accession>
<keyword evidence="9" id="KW-0482">Metalloprotease</keyword>
<evidence type="ECO:0000259" key="13">
    <source>
        <dbReference type="Pfam" id="PF17820"/>
    </source>
</evidence>
<dbReference type="Proteomes" id="UP000697330">
    <property type="component" value="Unassembled WGS sequence"/>
</dbReference>
<dbReference type="RefSeq" id="WP_274958605.1">
    <property type="nucleotide sequence ID" value="NZ_DYWQ01000032.1"/>
</dbReference>
<reference evidence="14" key="1">
    <citation type="journal article" date="2021" name="PeerJ">
        <title>Extensive microbial diversity within the chicken gut microbiome revealed by metagenomics and culture.</title>
        <authorList>
            <person name="Gilroy R."/>
            <person name="Ravi A."/>
            <person name="Getino M."/>
            <person name="Pursley I."/>
            <person name="Horton D.L."/>
            <person name="Alikhan N.F."/>
            <person name="Baker D."/>
            <person name="Gharbi K."/>
            <person name="Hall N."/>
            <person name="Watson M."/>
            <person name="Adriaenssens E.M."/>
            <person name="Foster-Nyarko E."/>
            <person name="Jarju S."/>
            <person name="Secka A."/>
            <person name="Antonio M."/>
            <person name="Oren A."/>
            <person name="Chaudhuri R.R."/>
            <person name="La Ragione R."/>
            <person name="Hildebrand F."/>
            <person name="Pallen M.J."/>
        </authorList>
    </citation>
    <scope>NUCLEOTIDE SEQUENCE</scope>
    <source>
        <strain evidence="14">CHK124-7917</strain>
    </source>
</reference>
<dbReference type="GO" id="GO:0006508">
    <property type="term" value="P:proteolysis"/>
    <property type="evidence" value="ECO:0007669"/>
    <property type="project" value="UniProtKB-KW"/>
</dbReference>
<feature type="transmembrane region" description="Helical" evidence="11">
    <location>
        <begin position="207"/>
        <end position="230"/>
    </location>
</feature>
<evidence type="ECO:0000313" key="14">
    <source>
        <dbReference type="EMBL" id="HJF44585.1"/>
    </source>
</evidence>
<evidence type="ECO:0000256" key="9">
    <source>
        <dbReference type="ARBA" id="ARBA00023049"/>
    </source>
</evidence>
<dbReference type="SUPFAM" id="SSF50156">
    <property type="entry name" value="PDZ domain-like"/>
    <property type="match status" value="1"/>
</dbReference>